<proteinExistence type="predicted"/>
<sequence length="62" mass="6872">MKSKTAIQALKAYEDLETREASETEKISIMQPIILDSEIESGMTISMKSEVSESTTEANMTN</sequence>
<name>A0ACB0ZRF1_MELEN</name>
<protein>
    <submittedName>
        <fullName evidence="1">Uncharacterized protein</fullName>
    </submittedName>
</protein>
<dbReference type="Proteomes" id="UP001497535">
    <property type="component" value="Unassembled WGS sequence"/>
</dbReference>
<evidence type="ECO:0000313" key="1">
    <source>
        <dbReference type="EMBL" id="CAK5081696.1"/>
    </source>
</evidence>
<gene>
    <name evidence="1" type="ORF">MENTE1834_LOCUS28932</name>
</gene>
<comment type="caution">
    <text evidence="1">The sequence shown here is derived from an EMBL/GenBank/DDBJ whole genome shotgun (WGS) entry which is preliminary data.</text>
</comment>
<evidence type="ECO:0000313" key="2">
    <source>
        <dbReference type="Proteomes" id="UP001497535"/>
    </source>
</evidence>
<dbReference type="EMBL" id="CAVMJV010000045">
    <property type="protein sequence ID" value="CAK5081696.1"/>
    <property type="molecule type" value="Genomic_DNA"/>
</dbReference>
<keyword evidence="2" id="KW-1185">Reference proteome</keyword>
<reference evidence="1" key="1">
    <citation type="submission" date="2023-11" db="EMBL/GenBank/DDBJ databases">
        <authorList>
            <person name="Poullet M."/>
        </authorList>
    </citation>
    <scope>NUCLEOTIDE SEQUENCE</scope>
    <source>
        <strain evidence="1">E1834</strain>
    </source>
</reference>
<organism evidence="1 2">
    <name type="scientific">Meloidogyne enterolobii</name>
    <name type="common">Root-knot nematode worm</name>
    <name type="synonym">Meloidogyne mayaguensis</name>
    <dbReference type="NCBI Taxonomy" id="390850"/>
    <lineage>
        <taxon>Eukaryota</taxon>
        <taxon>Metazoa</taxon>
        <taxon>Ecdysozoa</taxon>
        <taxon>Nematoda</taxon>
        <taxon>Chromadorea</taxon>
        <taxon>Rhabditida</taxon>
        <taxon>Tylenchina</taxon>
        <taxon>Tylenchomorpha</taxon>
        <taxon>Tylenchoidea</taxon>
        <taxon>Meloidogynidae</taxon>
        <taxon>Meloidogyninae</taxon>
        <taxon>Meloidogyne</taxon>
    </lineage>
</organism>
<accession>A0ACB0ZRF1</accession>